<evidence type="ECO:0000313" key="5">
    <source>
        <dbReference type="EMBL" id="TRO83751.1"/>
    </source>
</evidence>
<comment type="catalytic activity">
    <reaction evidence="4">
        <text>O-phospho-L-tyrosyl-[protein] + H2O = L-tyrosyl-[protein] + phosphate</text>
        <dbReference type="Rhea" id="RHEA:10684"/>
        <dbReference type="Rhea" id="RHEA-COMP:10136"/>
        <dbReference type="Rhea" id="RHEA-COMP:20101"/>
        <dbReference type="ChEBI" id="CHEBI:15377"/>
        <dbReference type="ChEBI" id="CHEBI:43474"/>
        <dbReference type="ChEBI" id="CHEBI:46858"/>
        <dbReference type="ChEBI" id="CHEBI:61978"/>
        <dbReference type="EC" id="3.1.3.48"/>
    </reaction>
</comment>
<dbReference type="Pfam" id="PF19567">
    <property type="entry name" value="CpsB_CapC"/>
    <property type="match status" value="1"/>
</dbReference>
<dbReference type="EMBL" id="VJVV01000001">
    <property type="protein sequence ID" value="TRO83751.1"/>
    <property type="molecule type" value="Genomic_DNA"/>
</dbReference>
<proteinExistence type="inferred from homology"/>
<evidence type="ECO:0000313" key="6">
    <source>
        <dbReference type="Proteomes" id="UP000317155"/>
    </source>
</evidence>
<dbReference type="Proteomes" id="UP000317155">
    <property type="component" value="Unassembled WGS sequence"/>
</dbReference>
<dbReference type="RefSeq" id="WP_092052420.1">
    <property type="nucleotide sequence ID" value="NZ_FOJJ01000001.1"/>
</dbReference>
<dbReference type="Gene3D" id="3.20.20.140">
    <property type="entry name" value="Metal-dependent hydrolases"/>
    <property type="match status" value="1"/>
</dbReference>
<protein>
    <recommendedName>
        <fullName evidence="2">protein-tyrosine-phosphatase</fullName>
        <ecNumber evidence="2">3.1.3.48</ecNumber>
    </recommendedName>
</protein>
<gene>
    <name evidence="5" type="ORF">FL622_00785</name>
</gene>
<name>A0A550JKK8_9BACT</name>
<dbReference type="GO" id="GO:0030145">
    <property type="term" value="F:manganese ion binding"/>
    <property type="evidence" value="ECO:0007669"/>
    <property type="project" value="InterPro"/>
</dbReference>
<evidence type="ECO:0000256" key="2">
    <source>
        <dbReference type="ARBA" id="ARBA00013064"/>
    </source>
</evidence>
<comment type="caution">
    <text evidence="5">The sequence shown here is derived from an EMBL/GenBank/DDBJ whole genome shotgun (WGS) entry which is preliminary data.</text>
</comment>
<dbReference type="GO" id="GO:0004725">
    <property type="term" value="F:protein tyrosine phosphatase activity"/>
    <property type="evidence" value="ECO:0007669"/>
    <property type="project" value="UniProtKB-EC"/>
</dbReference>
<evidence type="ECO:0000256" key="1">
    <source>
        <dbReference type="ARBA" id="ARBA00005750"/>
    </source>
</evidence>
<dbReference type="SUPFAM" id="SSF89550">
    <property type="entry name" value="PHP domain-like"/>
    <property type="match status" value="1"/>
</dbReference>
<dbReference type="EC" id="3.1.3.48" evidence="2"/>
<accession>A0A550JKK8</accession>
<keyword evidence="6" id="KW-1185">Reference proteome</keyword>
<dbReference type="InterPro" id="IPR016195">
    <property type="entry name" value="Pol/histidinol_Pase-like"/>
</dbReference>
<dbReference type="OrthoDB" id="9788539at2"/>
<reference evidence="5 6" key="1">
    <citation type="submission" date="2019-07" db="EMBL/GenBank/DDBJ databases">
        <title>Insights of Desulfuromonas acetexigens electromicrobiology.</title>
        <authorList>
            <person name="Katuri K."/>
            <person name="Sapireddy V."/>
            <person name="Shaw D.R."/>
            <person name="Saikaly P."/>
        </authorList>
    </citation>
    <scope>NUCLEOTIDE SEQUENCE [LARGE SCALE GENOMIC DNA]</scope>
    <source>
        <strain evidence="5 6">2873</strain>
    </source>
</reference>
<evidence type="ECO:0000256" key="3">
    <source>
        <dbReference type="ARBA" id="ARBA00022801"/>
    </source>
</evidence>
<organism evidence="5 6">
    <name type="scientific">Trichloromonas acetexigens</name>
    <dbReference type="NCBI Taxonomy" id="38815"/>
    <lineage>
        <taxon>Bacteria</taxon>
        <taxon>Pseudomonadati</taxon>
        <taxon>Thermodesulfobacteriota</taxon>
        <taxon>Desulfuromonadia</taxon>
        <taxon>Desulfuromonadales</taxon>
        <taxon>Trichloromonadaceae</taxon>
        <taxon>Trichloromonas</taxon>
    </lineage>
</organism>
<dbReference type="PANTHER" id="PTHR39181:SF1">
    <property type="entry name" value="TYROSINE-PROTEIN PHOSPHATASE YWQE"/>
    <property type="match status" value="1"/>
</dbReference>
<dbReference type="PIRSF" id="PIRSF016557">
    <property type="entry name" value="Caps_synth_CpsB"/>
    <property type="match status" value="1"/>
</dbReference>
<comment type="similarity">
    <text evidence="1">Belongs to the metallo-dependent hydrolases superfamily. CpsB/CapC family.</text>
</comment>
<evidence type="ECO:0000256" key="4">
    <source>
        <dbReference type="ARBA" id="ARBA00051722"/>
    </source>
</evidence>
<dbReference type="PANTHER" id="PTHR39181">
    <property type="entry name" value="TYROSINE-PROTEIN PHOSPHATASE YWQE"/>
    <property type="match status" value="1"/>
</dbReference>
<dbReference type="InterPro" id="IPR016667">
    <property type="entry name" value="Caps_polysacc_synth_CpsB/CapC"/>
</dbReference>
<keyword evidence="3" id="KW-0378">Hydrolase</keyword>
<sequence>MIDCHCHLLPGIDDGPQTLEEALSMARILEGVGFAEVHCTPHCIHGLYENSPAIVGARLAELQGFLMQEGLRLRLKPGMEYYLDSHFPASLENPQTLGDSRLLLVEAPTWAEAGMVLENLRNVVAWGYVPLLAHPERWSLLAAPGQGRGAGSLMARLLRGGKGSPSLELLGELQRLGCLFQGNLGSFAGRYGKIVEKRAWAFLRAGLYSCLGSDSHPRPGLEEMIDTGLRRLHERSDRAEELLSASRLLS</sequence>
<dbReference type="AlphaFoldDB" id="A0A550JKK8"/>